<dbReference type="EMBL" id="JBBLYY010000060">
    <property type="protein sequence ID" value="MEK0172101.1"/>
    <property type="molecule type" value="Genomic_DNA"/>
</dbReference>
<comment type="caution">
    <text evidence="2">The sequence shown here is derived from an EMBL/GenBank/DDBJ whole genome shotgun (WGS) entry which is preliminary data.</text>
</comment>
<evidence type="ECO:0000256" key="1">
    <source>
        <dbReference type="SAM" id="MobiDB-lite"/>
    </source>
</evidence>
<evidence type="ECO:0000313" key="2">
    <source>
        <dbReference type="EMBL" id="MEK0172101.1"/>
    </source>
</evidence>
<feature type="compositionally biased region" description="Polar residues" evidence="1">
    <location>
        <begin position="1"/>
        <end position="16"/>
    </location>
</feature>
<reference evidence="2 3" key="1">
    <citation type="submission" date="2024-03" db="EMBL/GenBank/DDBJ databases">
        <title>Whole genomes of four grape xylem sap localized bacterial endophytes.</title>
        <authorList>
            <person name="Kumar G."/>
            <person name="Savka M.A."/>
        </authorList>
    </citation>
    <scope>NUCLEOTIDE SEQUENCE [LARGE SCALE GENOMIC DNA]</scope>
    <source>
        <strain evidence="2 3">RIT_GXS8</strain>
    </source>
</reference>
<evidence type="ECO:0000313" key="3">
    <source>
        <dbReference type="Proteomes" id="UP001370299"/>
    </source>
</evidence>
<organism evidence="2 3">
    <name type="scientific">Curtobacterium citreum</name>
    <dbReference type="NCBI Taxonomy" id="2036"/>
    <lineage>
        <taxon>Bacteria</taxon>
        <taxon>Bacillati</taxon>
        <taxon>Actinomycetota</taxon>
        <taxon>Actinomycetes</taxon>
        <taxon>Micrococcales</taxon>
        <taxon>Microbacteriaceae</taxon>
        <taxon>Curtobacterium</taxon>
    </lineage>
</organism>
<keyword evidence="3" id="KW-1185">Reference proteome</keyword>
<accession>A0ABU8YC36</accession>
<dbReference type="RefSeq" id="WP_340485079.1">
    <property type="nucleotide sequence ID" value="NZ_JBBLYY010000060.1"/>
</dbReference>
<name>A0ABU8YC36_9MICO</name>
<protein>
    <recommendedName>
        <fullName evidence="4">Transcriptional regulator, AbiEi antitoxin, Type IV TA system</fullName>
    </recommendedName>
</protein>
<sequence>MERLTLMTTPVDSATARSMRRRTERGEFLRIGHGVSTPAQAFRDASEAARHRARIDAVLAASRPGLIVSHVSAVVMHGLPWFGPLPDRVALTDPTRDRAQRLRFSDKVPARGRDVATVLIDGVETTDLVTTAIDVALRSDRGHALVVLDEVLRRGVDRHDLLAGLESRPTRRGAQRARALLELADGRVESVGESLALLVMHDLGLPRPELQHEFSVDGRCIARVDFWFPEQGVVVEFDGLVKYRAGEVRGARTAEEVVIAEKFREDAVRAVPGVRGLARLIWREVLPGGDAPSTLRRSGLPVPLASRTTPTW</sequence>
<feature type="region of interest" description="Disordered" evidence="1">
    <location>
        <begin position="1"/>
        <end position="20"/>
    </location>
</feature>
<evidence type="ECO:0008006" key="4">
    <source>
        <dbReference type="Google" id="ProtNLM"/>
    </source>
</evidence>
<gene>
    <name evidence="2" type="ORF">WMN62_11540</name>
</gene>
<proteinExistence type="predicted"/>
<dbReference type="Proteomes" id="UP001370299">
    <property type="component" value="Unassembled WGS sequence"/>
</dbReference>